<keyword evidence="1" id="KW-0812">Transmembrane</keyword>
<feature type="transmembrane region" description="Helical" evidence="1">
    <location>
        <begin position="30"/>
        <end position="49"/>
    </location>
</feature>
<keyword evidence="2" id="KW-0496">Mitochondrion</keyword>
<sequence length="113" mass="13394">MLSWFIFLNILFWLIIINLILKFKNFLTMLLMSELIWILIYTLSVYIGIIYSDILIISITFFILCFSGIEFSIGIILSILYKNLNESLNLNSSLKSEQQTNYFKNFKNFKNII</sequence>
<name>G1FLD2_ICHMU</name>
<dbReference type="EMBL" id="JN227086">
    <property type="protein sequence ID" value="AEL89274.1"/>
    <property type="molecule type" value="Genomic_DNA"/>
</dbReference>
<dbReference type="AlphaFoldDB" id="G1FLD2"/>
<geneLocation type="mitochondrion" evidence="2"/>
<keyword evidence="1" id="KW-1133">Transmembrane helix</keyword>
<organism evidence="2">
    <name type="scientific">Ichthyophthirius multifiliis</name>
    <name type="common">White spot disease agent</name>
    <name type="synonym">Ich</name>
    <dbReference type="NCBI Taxonomy" id="5932"/>
    <lineage>
        <taxon>Eukaryota</taxon>
        <taxon>Sar</taxon>
        <taxon>Alveolata</taxon>
        <taxon>Ciliophora</taxon>
        <taxon>Intramacronucleata</taxon>
        <taxon>Oligohymenophorea</taxon>
        <taxon>Hymenostomatida</taxon>
        <taxon>Ophryoglenina</taxon>
        <taxon>Ichthyophthirius</taxon>
    </lineage>
</organism>
<accession>G1FLD2</accession>
<keyword evidence="1" id="KW-0472">Membrane</keyword>
<proteinExistence type="predicted"/>
<evidence type="ECO:0000256" key="1">
    <source>
        <dbReference type="SAM" id="Phobius"/>
    </source>
</evidence>
<evidence type="ECO:0000313" key="2">
    <source>
        <dbReference type="EMBL" id="AEL89274.1"/>
    </source>
</evidence>
<feature type="transmembrane region" description="Helical" evidence="1">
    <location>
        <begin position="55"/>
        <end position="81"/>
    </location>
</feature>
<protein>
    <submittedName>
        <fullName evidence="2">Ymf58</fullName>
    </submittedName>
</protein>
<reference evidence="2" key="1">
    <citation type="submission" date="2011-07" db="EMBL/GenBank/DDBJ databases">
        <authorList>
            <person name="Coyne R."/>
            <person name="Brami D."/>
            <person name="Johnson J."/>
            <person name="Hostetler J."/>
            <person name="Hannick L."/>
            <person name="Clark T."/>
            <person name="Cassidy-Hanley D."/>
            <person name="Inman J."/>
        </authorList>
    </citation>
    <scope>NUCLEOTIDE SEQUENCE</scope>
    <source>
        <strain evidence="2">G5</strain>
    </source>
</reference>
<feature type="transmembrane region" description="Helical" evidence="1">
    <location>
        <begin position="6"/>
        <end position="23"/>
    </location>
</feature>
<dbReference type="RefSeq" id="YP_004841732.1">
    <property type="nucleotide sequence ID" value="NC_015981.1"/>
</dbReference>
<dbReference type="GeneID" id="11122970"/>
<gene>
    <name evidence="2" type="ORF">IMG5_M206970</name>
</gene>